<dbReference type="OrthoDB" id="3182597at2"/>
<keyword evidence="3" id="KW-1185">Reference proteome</keyword>
<keyword evidence="1" id="KW-0472">Membrane</keyword>
<dbReference type="RefSeq" id="WP_108787023.1">
    <property type="nucleotide sequence ID" value="NZ_ONZG01000004.1"/>
</dbReference>
<evidence type="ECO:0000313" key="2">
    <source>
        <dbReference type="EMBL" id="SPJ28533.1"/>
    </source>
</evidence>
<organism evidence="2 3">
    <name type="scientific">Falsiruegeria mediterranea M17</name>
    <dbReference type="NCBI Taxonomy" id="1200281"/>
    <lineage>
        <taxon>Bacteria</taxon>
        <taxon>Pseudomonadati</taxon>
        <taxon>Pseudomonadota</taxon>
        <taxon>Alphaproteobacteria</taxon>
        <taxon>Rhodobacterales</taxon>
        <taxon>Roseobacteraceae</taxon>
        <taxon>Falsiruegeria</taxon>
    </lineage>
</organism>
<dbReference type="PANTHER" id="PTHR37826">
    <property type="entry name" value="FLOTILLIN BAND_7_5 DOMAIN PROTEIN"/>
    <property type="match status" value="1"/>
</dbReference>
<dbReference type="EMBL" id="ONZG01000004">
    <property type="protein sequence ID" value="SPJ28533.1"/>
    <property type="molecule type" value="Genomic_DNA"/>
</dbReference>
<dbReference type="Proteomes" id="UP000244898">
    <property type="component" value="Unassembled WGS sequence"/>
</dbReference>
<reference evidence="3" key="1">
    <citation type="submission" date="2018-03" db="EMBL/GenBank/DDBJ databases">
        <authorList>
            <person name="Rodrigo-Torres L."/>
            <person name="Arahal R. D."/>
            <person name="Lucena T."/>
        </authorList>
    </citation>
    <scope>NUCLEOTIDE SEQUENCE [LARGE SCALE GENOMIC DNA]</scope>
    <source>
        <strain evidence="3">CECT 7615</strain>
    </source>
</reference>
<feature type="transmembrane region" description="Helical" evidence="1">
    <location>
        <begin position="356"/>
        <end position="375"/>
    </location>
</feature>
<dbReference type="AlphaFoldDB" id="A0A2R8C841"/>
<protein>
    <recommendedName>
        <fullName evidence="4">RRN7-type domain-containing protein</fullName>
    </recommendedName>
</protein>
<proteinExistence type="predicted"/>
<gene>
    <name evidence="2" type="ORF">TRM7615_02033</name>
</gene>
<name>A0A2R8C841_9RHOB</name>
<keyword evidence="1" id="KW-0812">Transmembrane</keyword>
<dbReference type="Gene3D" id="2.20.28.30">
    <property type="entry name" value="RNA polymerase ii, chain L"/>
    <property type="match status" value="1"/>
</dbReference>
<accession>A0A2R8C841</accession>
<evidence type="ECO:0000313" key="3">
    <source>
        <dbReference type="Proteomes" id="UP000244898"/>
    </source>
</evidence>
<keyword evidence="1" id="KW-1133">Transmembrane helix</keyword>
<evidence type="ECO:0008006" key="4">
    <source>
        <dbReference type="Google" id="ProtNLM"/>
    </source>
</evidence>
<evidence type="ECO:0000256" key="1">
    <source>
        <dbReference type="SAM" id="Phobius"/>
    </source>
</evidence>
<sequence>MTPVPPPPPSDIVPQKQAKDEHRFPCDNCGADYRFNPTDGTLSCDHCGHSREIKAGPWKGATLRELDFDAAMAQDLPEAEIEETRVLSCPNCAAQVEFDPDTHAAECPFCATPVVTGTGVNRHIKPRGVLPFALDERSAHGAMSDWLGALWFAPNGLKEYARKGRKMQGIYVPYWTFDADTKSSYRGERGTVYYETRTVMRDGKQVTEQVPKIRWSPKSGRVARFFDDVLVLASTSLPKSYTDALEPWDLPALEPYQPQYLAGFRAEAYTVELKDGYTEARGHMARVIERDVRFDIGGDQQRIHDIDTTISDVTFKHILLPVWLAAYKYRGKTYRFVVNGRTGRVQGERPWSAIKITIAVTLGLLAAAGLGYLVATNQ</sequence>
<dbReference type="PANTHER" id="PTHR37826:SF3">
    <property type="entry name" value="J DOMAIN-CONTAINING PROTEIN"/>
    <property type="match status" value="1"/>
</dbReference>